<dbReference type="PRINTS" id="PR00846">
    <property type="entry name" value="GLHYDRLASE56"/>
</dbReference>
<proteinExistence type="inferred from homology"/>
<evidence type="ECO:0000256" key="3">
    <source>
        <dbReference type="PIRNR" id="PIRNR038193"/>
    </source>
</evidence>
<dbReference type="Gene3D" id="3.20.20.70">
    <property type="entry name" value="Aldolase class I"/>
    <property type="match status" value="1"/>
</dbReference>
<feature type="chain" id="PRO_5035412596" description="Hyaluronidase" evidence="8">
    <location>
        <begin position="18"/>
        <end position="393"/>
    </location>
</feature>
<dbReference type="PROSITE" id="PS50026">
    <property type="entry name" value="EGF_3"/>
    <property type="match status" value="1"/>
</dbReference>
<organism evidence="10 11">
    <name type="scientific">Bursaphelenchus xylophilus</name>
    <name type="common">Pinewood nematode worm</name>
    <name type="synonym">Aphelenchoides xylophilus</name>
    <dbReference type="NCBI Taxonomy" id="6326"/>
    <lineage>
        <taxon>Eukaryota</taxon>
        <taxon>Metazoa</taxon>
        <taxon>Ecdysozoa</taxon>
        <taxon>Nematoda</taxon>
        <taxon>Chromadorea</taxon>
        <taxon>Rhabditida</taxon>
        <taxon>Tylenchina</taxon>
        <taxon>Tylenchomorpha</taxon>
        <taxon>Aphelenchoidea</taxon>
        <taxon>Aphelenchoididae</taxon>
        <taxon>Bursaphelenchus</taxon>
    </lineage>
</organism>
<dbReference type="SMR" id="A0A7I8XEN2"/>
<dbReference type="EMBL" id="CAJFDI010000004">
    <property type="protein sequence ID" value="CAD5224433.1"/>
    <property type="molecule type" value="Genomic_DNA"/>
</dbReference>
<dbReference type="EC" id="3.2.1.35" evidence="7"/>
<dbReference type="PROSITE" id="PS00022">
    <property type="entry name" value="EGF_1"/>
    <property type="match status" value="1"/>
</dbReference>
<evidence type="ECO:0000313" key="10">
    <source>
        <dbReference type="EMBL" id="CAD5224433.1"/>
    </source>
</evidence>
<dbReference type="EMBL" id="CAJFCV020000004">
    <property type="protein sequence ID" value="CAG9113195.1"/>
    <property type="molecule type" value="Genomic_DNA"/>
</dbReference>
<dbReference type="InterPro" id="IPR000742">
    <property type="entry name" value="EGF"/>
</dbReference>
<comment type="caution">
    <text evidence="6">Lacks conserved residue(s) required for the propagation of feature annotation.</text>
</comment>
<evidence type="ECO:0000313" key="11">
    <source>
        <dbReference type="Proteomes" id="UP000659654"/>
    </source>
</evidence>
<feature type="disulfide bond" evidence="5">
    <location>
        <begin position="196"/>
        <end position="207"/>
    </location>
</feature>
<keyword evidence="2 5" id="KW-1015">Disulfide bond</keyword>
<evidence type="ECO:0000256" key="5">
    <source>
        <dbReference type="PIRSR" id="PIRSR038193-3"/>
    </source>
</evidence>
<dbReference type="GO" id="GO:0030214">
    <property type="term" value="P:hyaluronan catabolic process"/>
    <property type="evidence" value="ECO:0007669"/>
    <property type="project" value="TreeGrafter"/>
</dbReference>
<dbReference type="SUPFAM" id="SSF51445">
    <property type="entry name" value="(Trans)glycosidases"/>
    <property type="match status" value="1"/>
</dbReference>
<comment type="caution">
    <text evidence="10">The sequence shown here is derived from an EMBL/GenBank/DDBJ whole genome shotgun (WGS) entry which is preliminary data.</text>
</comment>
<dbReference type="Pfam" id="PF01630">
    <property type="entry name" value="Glyco_hydro_56"/>
    <property type="match status" value="1"/>
</dbReference>
<keyword evidence="11" id="KW-1185">Reference proteome</keyword>
<dbReference type="InterPro" id="IPR013785">
    <property type="entry name" value="Aldolase_TIM"/>
</dbReference>
<evidence type="ECO:0000256" key="6">
    <source>
        <dbReference type="PROSITE-ProRule" id="PRU00076"/>
    </source>
</evidence>
<reference evidence="10" key="1">
    <citation type="submission" date="2020-09" db="EMBL/GenBank/DDBJ databases">
        <authorList>
            <person name="Kikuchi T."/>
        </authorList>
    </citation>
    <scope>NUCLEOTIDE SEQUENCE</scope>
    <source>
        <strain evidence="10">Ka4C1</strain>
    </source>
</reference>
<dbReference type="InterPro" id="IPR017853">
    <property type="entry name" value="GH"/>
</dbReference>
<comment type="similarity">
    <text evidence="1 3 7">Belongs to the glycosyl hydrolase 56 family.</text>
</comment>
<dbReference type="GO" id="GO:0005975">
    <property type="term" value="P:carbohydrate metabolic process"/>
    <property type="evidence" value="ECO:0007669"/>
    <property type="project" value="UniProtKB-UniRule"/>
</dbReference>
<accession>A0A7I8XEN2</accession>
<dbReference type="InterPro" id="IPR018155">
    <property type="entry name" value="Hyaluronidase"/>
</dbReference>
<feature type="disulfide bond" evidence="5">
    <location>
        <begin position="29"/>
        <end position="319"/>
    </location>
</feature>
<evidence type="ECO:0000259" key="9">
    <source>
        <dbReference type="PROSITE" id="PS50026"/>
    </source>
</evidence>
<evidence type="ECO:0000256" key="7">
    <source>
        <dbReference type="RuleBase" id="RU610713"/>
    </source>
</evidence>
<dbReference type="AlphaFoldDB" id="A0A7I8XEN2"/>
<evidence type="ECO:0000256" key="4">
    <source>
        <dbReference type="PIRSR" id="PIRSR038193-1"/>
    </source>
</evidence>
<keyword evidence="8" id="KW-0732">Signal</keyword>
<feature type="disulfide bond" evidence="6">
    <location>
        <begin position="379"/>
        <end position="388"/>
    </location>
</feature>
<dbReference type="GO" id="GO:0004415">
    <property type="term" value="F:hyalurononglucosaminidase activity"/>
    <property type="evidence" value="ECO:0007669"/>
    <property type="project" value="UniProtKB-UniRule"/>
</dbReference>
<feature type="active site" description="Proton donor" evidence="4">
    <location>
        <position position="120"/>
    </location>
</feature>
<evidence type="ECO:0000256" key="8">
    <source>
        <dbReference type="SAM" id="SignalP"/>
    </source>
</evidence>
<evidence type="ECO:0000256" key="1">
    <source>
        <dbReference type="ARBA" id="ARBA00008871"/>
    </source>
</evidence>
<feature type="signal peptide" evidence="8">
    <location>
        <begin position="1"/>
        <end position="17"/>
    </location>
</feature>
<feature type="disulfide bond" evidence="5">
    <location>
        <begin position="344"/>
        <end position="355"/>
    </location>
</feature>
<evidence type="ECO:0000256" key="2">
    <source>
        <dbReference type="ARBA" id="ARBA00023157"/>
    </source>
</evidence>
<protein>
    <recommendedName>
        <fullName evidence="7">Hyaluronidase</fullName>
        <ecNumber evidence="7">3.2.1.35</ecNumber>
    </recommendedName>
</protein>
<feature type="domain" description="EGF-like" evidence="9">
    <location>
        <begin position="351"/>
        <end position="389"/>
    </location>
</feature>
<dbReference type="PANTHER" id="PTHR11769:SF35">
    <property type="entry name" value="HYALURONIDASE"/>
    <property type="match status" value="1"/>
</dbReference>
<dbReference type="Proteomes" id="UP000659654">
    <property type="component" value="Unassembled WGS sequence"/>
</dbReference>
<keyword evidence="6" id="KW-0245">EGF-like domain</keyword>
<dbReference type="PROSITE" id="PS01186">
    <property type="entry name" value="EGF_2"/>
    <property type="match status" value="1"/>
</dbReference>
<comment type="catalytic activity">
    <reaction evidence="7">
        <text>Random hydrolysis of (1-&gt;4)-linkages between N-acetyl-beta-D-glucosamine and D-glucuronate residues in hyaluronate.</text>
        <dbReference type="EC" id="3.2.1.35"/>
    </reaction>
</comment>
<sequence length="393" mass="45294">MSRVVVLLCLCICYAVGFEVIWNIPSKQCKNVNPSEYNVTVNQFNNFWGDKVVLLYETFGLFPFCASEQKVGEKKPECIPVNGGVPQAANLSAHLEKAAKDLESAIPDPNFDGYGVIDYEAWRPLYDLNWSSRRIYQRYSRTLLERDHAKMNPHELEHLARETFDTAAREFMVETLKLAKKMRPKGKWGFWEYPLCDYSAGYNQSECLAYYDDYNAQLSYIPENADALYPSIYFYGDDPSEGRLKHAYARLKQTYNYAAKFNKNLRIIPYIKIEYSPSDSVDADFYSKNDLCASIKYPMELGVEAVIIWSSSYRMKQRCNGLEEYLKNQLGPFATEVKRKAKKCRESHCNNNGRCSTKEITIPDECHLGHTIQNPTCICDEGFTGEQCQNQIR</sequence>
<keyword evidence="7" id="KW-0326">Glycosidase</keyword>
<name>A0A7I8XEN2_BURXY</name>
<dbReference type="Proteomes" id="UP000582659">
    <property type="component" value="Unassembled WGS sequence"/>
</dbReference>
<dbReference type="OrthoDB" id="5796153at2759"/>
<gene>
    <name evidence="10" type="ORF">BXYJ_LOCUS8041</name>
</gene>
<dbReference type="PANTHER" id="PTHR11769">
    <property type="entry name" value="HYALURONIDASE"/>
    <property type="match status" value="1"/>
</dbReference>
<dbReference type="PIRSF" id="PIRSF038193">
    <property type="entry name" value="Hyaluronidase"/>
    <property type="match status" value="1"/>
</dbReference>
<keyword evidence="7" id="KW-0378">Hydrolase</keyword>